<dbReference type="GO" id="GO:0017038">
    <property type="term" value="P:protein import"/>
    <property type="evidence" value="ECO:0007669"/>
    <property type="project" value="TreeGrafter"/>
</dbReference>
<feature type="transmembrane region" description="Helical" evidence="10">
    <location>
        <begin position="186"/>
        <end position="211"/>
    </location>
</feature>
<keyword evidence="3" id="KW-0997">Cell inner membrane</keyword>
<dbReference type="NCBIfam" id="TIGR02796">
    <property type="entry name" value="tolQ"/>
    <property type="match status" value="1"/>
</dbReference>
<evidence type="ECO:0000256" key="8">
    <source>
        <dbReference type="ARBA" id="ARBA00023306"/>
    </source>
</evidence>
<gene>
    <name evidence="12" type="ORF">DB32_008721</name>
</gene>
<proteinExistence type="inferred from homology"/>
<dbReference type="KEGG" id="samy:DB32_008721"/>
<evidence type="ECO:0000256" key="9">
    <source>
        <dbReference type="RuleBase" id="RU004057"/>
    </source>
</evidence>
<reference evidence="12 13" key="1">
    <citation type="submission" date="2015-03" db="EMBL/GenBank/DDBJ databases">
        <title>Genome assembly of Sandaracinus amylolyticus DSM 53668.</title>
        <authorList>
            <person name="Sharma G."/>
            <person name="Subramanian S."/>
        </authorList>
    </citation>
    <scope>NUCLEOTIDE SEQUENCE [LARGE SCALE GENOMIC DNA]</scope>
    <source>
        <strain evidence="12 13">DSM 53668</strain>
    </source>
</reference>
<comment type="subcellular location">
    <subcellularLocation>
        <location evidence="1">Cell membrane</location>
        <topology evidence="1">Multi-pass membrane protein</topology>
    </subcellularLocation>
    <subcellularLocation>
        <location evidence="9">Membrane</location>
        <topology evidence="9">Multi-pass membrane protein</topology>
    </subcellularLocation>
</comment>
<dbReference type="GO" id="GO:0051301">
    <property type="term" value="P:cell division"/>
    <property type="evidence" value="ECO:0007669"/>
    <property type="project" value="UniProtKB-KW"/>
</dbReference>
<evidence type="ECO:0000313" key="12">
    <source>
        <dbReference type="EMBL" id="AKF11572.1"/>
    </source>
</evidence>
<feature type="transmembrane region" description="Helical" evidence="10">
    <location>
        <begin position="21"/>
        <end position="47"/>
    </location>
</feature>
<dbReference type="Proteomes" id="UP000034883">
    <property type="component" value="Chromosome"/>
</dbReference>
<keyword evidence="13" id="KW-1185">Reference proteome</keyword>
<organism evidence="12 13">
    <name type="scientific">Sandaracinus amylolyticus</name>
    <dbReference type="NCBI Taxonomy" id="927083"/>
    <lineage>
        <taxon>Bacteria</taxon>
        <taxon>Pseudomonadati</taxon>
        <taxon>Myxococcota</taxon>
        <taxon>Polyangia</taxon>
        <taxon>Polyangiales</taxon>
        <taxon>Sandaracinaceae</taxon>
        <taxon>Sandaracinus</taxon>
    </lineage>
</organism>
<dbReference type="PANTHER" id="PTHR30625">
    <property type="entry name" value="PROTEIN TOLQ"/>
    <property type="match status" value="1"/>
</dbReference>
<feature type="domain" description="MotA/TolQ/ExbB proton channel" evidence="11">
    <location>
        <begin position="95"/>
        <end position="223"/>
    </location>
</feature>
<dbReference type="InterPro" id="IPR014163">
    <property type="entry name" value="Tol-Pal_TolQ"/>
</dbReference>
<comment type="similarity">
    <text evidence="9">Belongs to the exbB/tolQ family.</text>
</comment>
<keyword evidence="9" id="KW-0653">Protein transport</keyword>
<evidence type="ECO:0000256" key="3">
    <source>
        <dbReference type="ARBA" id="ARBA00022519"/>
    </source>
</evidence>
<dbReference type="RefSeq" id="WP_205627132.1">
    <property type="nucleotide sequence ID" value="NZ_CP011125.1"/>
</dbReference>
<feature type="transmembrane region" description="Helical" evidence="10">
    <location>
        <begin position="145"/>
        <end position="166"/>
    </location>
</feature>
<evidence type="ECO:0000256" key="10">
    <source>
        <dbReference type="SAM" id="Phobius"/>
    </source>
</evidence>
<protein>
    <submittedName>
        <fullName evidence="12">MotA/TolQ/ExbB proton channel family protein</fullName>
    </submittedName>
</protein>
<dbReference type="InterPro" id="IPR050790">
    <property type="entry name" value="ExbB/TolQ_transport"/>
</dbReference>
<dbReference type="EMBL" id="CP011125">
    <property type="protein sequence ID" value="AKF11572.1"/>
    <property type="molecule type" value="Genomic_DNA"/>
</dbReference>
<keyword evidence="4" id="KW-0132">Cell division</keyword>
<keyword evidence="5 10" id="KW-0812">Transmembrane</keyword>
<sequence length="239" mass="25989">MGSLFLQAAATAPHRLDPMQLILHASLVVKLVMLVLAGMSLVCWFIIGTKLVRMMAAQRTSARFLDVFWSKEEGNVWGPERLEAIYARLGGLEASPLARVFHAGYVELAKVSQAGANAGDIENVERSLRRAQAGEMTRLENQLPFLATTGSVGPFIGLFGTVWGIMNSFLSIGAERGATLDVVAPGIAEALIATAIGLLAAIPAVMAYNYFIRRIRVIEAETEAFAIDYLNIVRRHFLT</sequence>
<evidence type="ECO:0000259" key="11">
    <source>
        <dbReference type="Pfam" id="PF01618"/>
    </source>
</evidence>
<keyword evidence="7 10" id="KW-0472">Membrane</keyword>
<dbReference type="Pfam" id="PF01618">
    <property type="entry name" value="MotA_ExbB"/>
    <property type="match status" value="1"/>
</dbReference>
<keyword evidence="9" id="KW-0813">Transport</keyword>
<evidence type="ECO:0000256" key="7">
    <source>
        <dbReference type="ARBA" id="ARBA00023136"/>
    </source>
</evidence>
<evidence type="ECO:0000256" key="1">
    <source>
        <dbReference type="ARBA" id="ARBA00004651"/>
    </source>
</evidence>
<evidence type="ECO:0000313" key="13">
    <source>
        <dbReference type="Proteomes" id="UP000034883"/>
    </source>
</evidence>
<evidence type="ECO:0000256" key="2">
    <source>
        <dbReference type="ARBA" id="ARBA00022475"/>
    </source>
</evidence>
<evidence type="ECO:0000256" key="6">
    <source>
        <dbReference type="ARBA" id="ARBA00022989"/>
    </source>
</evidence>
<evidence type="ECO:0000256" key="4">
    <source>
        <dbReference type="ARBA" id="ARBA00022618"/>
    </source>
</evidence>
<dbReference type="GO" id="GO:0005886">
    <property type="term" value="C:plasma membrane"/>
    <property type="evidence" value="ECO:0007669"/>
    <property type="project" value="UniProtKB-SubCell"/>
</dbReference>
<dbReference type="AlphaFoldDB" id="A0A0F6YNJ9"/>
<dbReference type="GO" id="GO:0043213">
    <property type="term" value="P:bacteriocin transport"/>
    <property type="evidence" value="ECO:0007669"/>
    <property type="project" value="InterPro"/>
</dbReference>
<dbReference type="InterPro" id="IPR002898">
    <property type="entry name" value="MotA_ExbB_proton_chnl"/>
</dbReference>
<keyword evidence="8" id="KW-0131">Cell cycle</keyword>
<dbReference type="STRING" id="927083.DB32_008721"/>
<accession>A0A0F6YNJ9</accession>
<keyword evidence="2" id="KW-1003">Cell membrane</keyword>
<dbReference type="PANTHER" id="PTHR30625:SF3">
    <property type="entry name" value="TOL-PAL SYSTEM PROTEIN TOLQ"/>
    <property type="match status" value="1"/>
</dbReference>
<keyword evidence="6 10" id="KW-1133">Transmembrane helix</keyword>
<name>A0A0F6YNJ9_9BACT</name>
<evidence type="ECO:0000256" key="5">
    <source>
        <dbReference type="ARBA" id="ARBA00022692"/>
    </source>
</evidence>